<name>A0A182US86_ANOME</name>
<dbReference type="EnsemblMetazoa" id="AMEM002727-RA">
    <property type="protein sequence ID" value="AMEM002727-PA"/>
    <property type="gene ID" value="AMEM002727"/>
</dbReference>
<feature type="transmembrane region" description="Helical" evidence="1">
    <location>
        <begin position="47"/>
        <end position="70"/>
    </location>
</feature>
<evidence type="ECO:0000313" key="2">
    <source>
        <dbReference type="EnsemblMetazoa" id="AMEM002727-PA"/>
    </source>
</evidence>
<dbReference type="Proteomes" id="UP000075903">
    <property type="component" value="Unassembled WGS sequence"/>
</dbReference>
<dbReference type="AlphaFoldDB" id="A0A182US86"/>
<keyword evidence="1" id="KW-0472">Membrane</keyword>
<keyword evidence="1" id="KW-1133">Transmembrane helix</keyword>
<keyword evidence="3" id="KW-1185">Reference proteome</keyword>
<dbReference type="VEuPathDB" id="VectorBase:AMEM002727"/>
<protein>
    <submittedName>
        <fullName evidence="2">Uncharacterized protein</fullName>
    </submittedName>
</protein>
<feature type="transmembrane region" description="Helical" evidence="1">
    <location>
        <begin position="12"/>
        <end position="40"/>
    </location>
</feature>
<proteinExistence type="predicted"/>
<evidence type="ECO:0000313" key="3">
    <source>
        <dbReference type="Proteomes" id="UP000075903"/>
    </source>
</evidence>
<evidence type="ECO:0000256" key="1">
    <source>
        <dbReference type="SAM" id="Phobius"/>
    </source>
</evidence>
<sequence>MPVAVRLVEFSVALTLFLLVSSAGFLLYCAEKIIVCTLLLSEPLIELLLLIMAGFQYAFLWCAAQMYVIVNYLAGCDTVAPNVLK</sequence>
<accession>A0A182US86</accession>
<organism evidence="2 3">
    <name type="scientific">Anopheles merus</name>
    <name type="common">Mosquito</name>
    <dbReference type="NCBI Taxonomy" id="30066"/>
    <lineage>
        <taxon>Eukaryota</taxon>
        <taxon>Metazoa</taxon>
        <taxon>Ecdysozoa</taxon>
        <taxon>Arthropoda</taxon>
        <taxon>Hexapoda</taxon>
        <taxon>Insecta</taxon>
        <taxon>Pterygota</taxon>
        <taxon>Neoptera</taxon>
        <taxon>Endopterygota</taxon>
        <taxon>Diptera</taxon>
        <taxon>Nematocera</taxon>
        <taxon>Culicoidea</taxon>
        <taxon>Culicidae</taxon>
        <taxon>Anophelinae</taxon>
        <taxon>Anopheles</taxon>
    </lineage>
</organism>
<reference evidence="2" key="1">
    <citation type="submission" date="2020-05" db="UniProtKB">
        <authorList>
            <consortium name="EnsemblMetazoa"/>
        </authorList>
    </citation>
    <scope>IDENTIFICATION</scope>
    <source>
        <strain evidence="2">MAF</strain>
    </source>
</reference>
<keyword evidence="1" id="KW-0812">Transmembrane</keyword>